<proteinExistence type="predicted"/>
<reference evidence="1" key="1">
    <citation type="submission" date="2022-12" db="EMBL/GenBank/DDBJ databases">
        <authorList>
            <person name="Alioto T."/>
            <person name="Alioto T."/>
            <person name="Gomez Garrido J."/>
        </authorList>
    </citation>
    <scope>NUCLEOTIDE SEQUENCE</scope>
</reference>
<evidence type="ECO:0000313" key="2">
    <source>
        <dbReference type="Proteomes" id="UP001178461"/>
    </source>
</evidence>
<sequence>MRRLLQLLEDDRDHRDRKERALWPSFYPYDSQYYFREIIVLQIFHTLSLSARHNFWSGELRGFYHGDRKMTFLSLGHITKGQSGKRTAQAQ</sequence>
<dbReference type="AlphaFoldDB" id="A0AA35LKW4"/>
<name>A0AA35LKW4_9SAUR</name>
<accession>A0AA35LKW4</accession>
<keyword evidence="2" id="KW-1185">Reference proteome</keyword>
<gene>
    <name evidence="1" type="ORF">PODLI_1B030529</name>
</gene>
<dbReference type="EMBL" id="OX395143">
    <property type="protein sequence ID" value="CAI5798171.1"/>
    <property type="molecule type" value="Genomic_DNA"/>
</dbReference>
<dbReference type="Proteomes" id="UP001178461">
    <property type="component" value="Chromosome 16"/>
</dbReference>
<protein>
    <submittedName>
        <fullName evidence="1">Uncharacterized protein</fullName>
    </submittedName>
</protein>
<evidence type="ECO:0000313" key="1">
    <source>
        <dbReference type="EMBL" id="CAI5798171.1"/>
    </source>
</evidence>
<organism evidence="1 2">
    <name type="scientific">Podarcis lilfordi</name>
    <name type="common">Lilford's wall lizard</name>
    <dbReference type="NCBI Taxonomy" id="74358"/>
    <lineage>
        <taxon>Eukaryota</taxon>
        <taxon>Metazoa</taxon>
        <taxon>Chordata</taxon>
        <taxon>Craniata</taxon>
        <taxon>Vertebrata</taxon>
        <taxon>Euteleostomi</taxon>
        <taxon>Lepidosauria</taxon>
        <taxon>Squamata</taxon>
        <taxon>Bifurcata</taxon>
        <taxon>Unidentata</taxon>
        <taxon>Episquamata</taxon>
        <taxon>Laterata</taxon>
        <taxon>Lacertibaenia</taxon>
        <taxon>Lacertidae</taxon>
        <taxon>Podarcis</taxon>
    </lineage>
</organism>